<reference evidence="1 2" key="1">
    <citation type="submission" date="2015-04" db="EMBL/GenBank/DDBJ databases">
        <title>Complete genome sequence of Schizopora paradoxa KUC8140, a cosmopolitan wood degrader in East Asia.</title>
        <authorList>
            <consortium name="DOE Joint Genome Institute"/>
            <person name="Min B."/>
            <person name="Park H."/>
            <person name="Jang Y."/>
            <person name="Kim J.-J."/>
            <person name="Kim K.H."/>
            <person name="Pangilinan J."/>
            <person name="Lipzen A."/>
            <person name="Riley R."/>
            <person name="Grigoriev I.V."/>
            <person name="Spatafora J.W."/>
            <person name="Choi I.-G."/>
        </authorList>
    </citation>
    <scope>NUCLEOTIDE SEQUENCE [LARGE SCALE GENOMIC DNA]</scope>
    <source>
        <strain evidence="1 2">KUC8140</strain>
    </source>
</reference>
<dbReference type="OrthoDB" id="2585512at2759"/>
<evidence type="ECO:0008006" key="3">
    <source>
        <dbReference type="Google" id="ProtNLM"/>
    </source>
</evidence>
<proteinExistence type="predicted"/>
<dbReference type="EMBL" id="KQ085890">
    <property type="protein sequence ID" value="KLO18931.1"/>
    <property type="molecule type" value="Genomic_DNA"/>
</dbReference>
<dbReference type="InParanoid" id="A0A0H2SPE2"/>
<dbReference type="STRING" id="27342.A0A0H2SPE2"/>
<dbReference type="AlphaFoldDB" id="A0A0H2SPE2"/>
<gene>
    <name evidence="1" type="ORF">SCHPADRAFT_819069</name>
</gene>
<dbReference type="Proteomes" id="UP000053477">
    <property type="component" value="Unassembled WGS sequence"/>
</dbReference>
<keyword evidence="2" id="KW-1185">Reference proteome</keyword>
<dbReference type="Gene3D" id="3.80.10.10">
    <property type="entry name" value="Ribonuclease Inhibitor"/>
    <property type="match status" value="1"/>
</dbReference>
<sequence>MALFTDLPDELVACLLQHIVRPHHLALVSLVNKHFYASAVPLLYKRISIFAWHKGSKIKATKVLETLADCPTLARYVKRLGRHNLWIHTFDLTVQVEVRDFPKSILQRIEGRNEEILNACLRGIRNCVNLQACVWTRDGTLNSAILEELSKCPRLDSLEINGKHTYSFDPLLLLNFHQLRRLQIIMPSGEVIKVVPSLLIGSSNTLESLSLICRSSPLVTNDFLASISQSLLSLRNLSLAGCTKVTHEGIKHVLRVCGHGLQELSLEALSPSFDLNDLKEYCVSKAVLRALESVTLSMPIEKINGKWFTQVDSLLSLSEIRAFHLYATGTRSSSSPIVTLDETFLKSFITHHRRSLTRMAVLRFPLTLSGLRTIVNCGTELEELFITLKRTDFATSASILSSASKLRSLHITVPVQYTFDEEEEEHQFEGDLRQFVGQLSPTVRQFGVLTRVWRVERRPVKQADGSVQLAVDLAPYESPDIPGIFLVIRT</sequence>
<accession>A0A0H2SPE2</accession>
<evidence type="ECO:0000313" key="1">
    <source>
        <dbReference type="EMBL" id="KLO18931.1"/>
    </source>
</evidence>
<organism evidence="1 2">
    <name type="scientific">Schizopora paradoxa</name>
    <dbReference type="NCBI Taxonomy" id="27342"/>
    <lineage>
        <taxon>Eukaryota</taxon>
        <taxon>Fungi</taxon>
        <taxon>Dikarya</taxon>
        <taxon>Basidiomycota</taxon>
        <taxon>Agaricomycotina</taxon>
        <taxon>Agaricomycetes</taxon>
        <taxon>Hymenochaetales</taxon>
        <taxon>Schizoporaceae</taxon>
        <taxon>Schizopora</taxon>
    </lineage>
</organism>
<dbReference type="InterPro" id="IPR032675">
    <property type="entry name" value="LRR_dom_sf"/>
</dbReference>
<dbReference type="SUPFAM" id="SSF52047">
    <property type="entry name" value="RNI-like"/>
    <property type="match status" value="1"/>
</dbReference>
<evidence type="ECO:0000313" key="2">
    <source>
        <dbReference type="Proteomes" id="UP000053477"/>
    </source>
</evidence>
<name>A0A0H2SPE2_9AGAM</name>
<protein>
    <recommendedName>
        <fullName evidence="3">F-box domain-containing protein</fullName>
    </recommendedName>
</protein>